<evidence type="ECO:0000256" key="1">
    <source>
        <dbReference type="SAM" id="SignalP"/>
    </source>
</evidence>
<protein>
    <submittedName>
        <fullName evidence="2">Uncharacterized protein</fullName>
    </submittedName>
</protein>
<dbReference type="InterPro" id="IPR006311">
    <property type="entry name" value="TAT_signal"/>
</dbReference>
<evidence type="ECO:0000313" key="3">
    <source>
        <dbReference type="Proteomes" id="UP000548476"/>
    </source>
</evidence>
<accession>A0A841FCS5</accession>
<proteinExistence type="predicted"/>
<dbReference type="PROSITE" id="PS51318">
    <property type="entry name" value="TAT"/>
    <property type="match status" value="1"/>
</dbReference>
<keyword evidence="3" id="KW-1185">Reference proteome</keyword>
<gene>
    <name evidence="2" type="ORF">HNR73_002948</name>
</gene>
<reference evidence="2 3" key="1">
    <citation type="submission" date="2020-08" db="EMBL/GenBank/DDBJ databases">
        <title>Genomic Encyclopedia of Type Strains, Phase IV (KMG-IV): sequencing the most valuable type-strain genomes for metagenomic binning, comparative biology and taxonomic classification.</title>
        <authorList>
            <person name="Goeker M."/>
        </authorList>
    </citation>
    <scope>NUCLEOTIDE SEQUENCE [LARGE SCALE GENOMIC DNA]</scope>
    <source>
        <strain evidence="2 3">YIM 65646</strain>
    </source>
</reference>
<feature type="signal peptide" evidence="1">
    <location>
        <begin position="1"/>
        <end position="29"/>
    </location>
</feature>
<dbReference type="Proteomes" id="UP000548476">
    <property type="component" value="Unassembled WGS sequence"/>
</dbReference>
<dbReference type="EMBL" id="JACHGT010000006">
    <property type="protein sequence ID" value="MBB6035091.1"/>
    <property type="molecule type" value="Genomic_DNA"/>
</dbReference>
<name>A0A841FCS5_9ACTN</name>
<dbReference type="RefSeq" id="WP_184787967.1">
    <property type="nucleotide sequence ID" value="NZ_BONT01000007.1"/>
</dbReference>
<comment type="caution">
    <text evidence="2">The sequence shown here is derived from an EMBL/GenBank/DDBJ whole genome shotgun (WGS) entry which is preliminary data.</text>
</comment>
<sequence length="286" mass="29522">MTRTRAHILVLAAAAAAAVTIAVAAPAQAAPPSTVDVTVTTAGFTAPASAAPGAVTLNVSTSDPEGAWIGLVRLRSGVTLGEYLDDLTIAFAGGPGSGEASREVERDVTAYGGVAVLNGQTASTSQYLAPGTYHLIDYKEVGRPGLASTVRELRVSGRWSTAMPSARSHVVMYPTAEGTGFLAPERIAAGAPLRVTNVSTQLNEAILMPLRDGLDGADVAAWFADMSRPYPFTGGPSGMVVLSPGLTQVVDLDLAPGRYALVSWAHDHETGEYHTAQGMHAVVELT</sequence>
<keyword evidence="1" id="KW-0732">Signal</keyword>
<evidence type="ECO:0000313" key="2">
    <source>
        <dbReference type="EMBL" id="MBB6035091.1"/>
    </source>
</evidence>
<organism evidence="2 3">
    <name type="scientific">Phytomonospora endophytica</name>
    <dbReference type="NCBI Taxonomy" id="714109"/>
    <lineage>
        <taxon>Bacteria</taxon>
        <taxon>Bacillati</taxon>
        <taxon>Actinomycetota</taxon>
        <taxon>Actinomycetes</taxon>
        <taxon>Micromonosporales</taxon>
        <taxon>Micromonosporaceae</taxon>
        <taxon>Phytomonospora</taxon>
    </lineage>
</organism>
<feature type="chain" id="PRO_5032647307" evidence="1">
    <location>
        <begin position="30"/>
        <end position="286"/>
    </location>
</feature>
<dbReference type="AlphaFoldDB" id="A0A841FCS5"/>